<evidence type="ECO:0000313" key="3">
    <source>
        <dbReference type="EMBL" id="KAG2225389.1"/>
    </source>
</evidence>
<evidence type="ECO:0000256" key="2">
    <source>
        <dbReference type="SAM" id="Phobius"/>
    </source>
</evidence>
<feature type="transmembrane region" description="Helical" evidence="2">
    <location>
        <begin position="243"/>
        <end position="267"/>
    </location>
</feature>
<dbReference type="InterPro" id="IPR040410">
    <property type="entry name" value="UPF0658_Golgi"/>
</dbReference>
<feature type="transmembrane region" description="Helical" evidence="2">
    <location>
        <begin position="144"/>
        <end position="162"/>
    </location>
</feature>
<sequence>MTTTNRQDSEAQLQPQQEINDTQQHPPNFVFRILQLTWVRVKDTRETRAYATAIAISTILGIILEAFIAVAHEDATKSVWQSIGRDGISPNSPLSITSSTDSEYMSVLISLKRLKDENVFFILFHVFQLYLGIDAMVRQSIIQLIAHTANQLICVILALVQLSETIKWNSSVDAVDEKTGKSTDRSSFYRALRFEIALAVSTAVLTLLFAFLCVKLLRQFGWNVYKRLGADPKLQARFRQGQIFLLNLKMDGFFHIVFSIFWIVVMTQEGYHYRDAASITWYVFHFVLTVCQFPAPFMARYGMLTENPRIMIVFLIVHGFVAVDFIIILQQSSSSWAFWVLAVCLAIILSITTIVFGSLVVHNFGRGLKPYVQRLFDKNYRYKFDPSANPTFINHRPNQQRTSWAIDDDDDESVSVAPPPQQQPSYNSFTFSKQ</sequence>
<feature type="transmembrane region" description="Helical" evidence="2">
    <location>
        <begin position="49"/>
        <end position="71"/>
    </location>
</feature>
<comment type="caution">
    <text evidence="3">The sequence shown here is derived from an EMBL/GenBank/DDBJ whole genome shotgun (WGS) entry which is preliminary data.</text>
</comment>
<feature type="region of interest" description="Disordered" evidence="1">
    <location>
        <begin position="409"/>
        <end position="434"/>
    </location>
</feature>
<gene>
    <name evidence="3" type="ORF">INT45_010025</name>
</gene>
<name>A0A8H7S825_9FUNG</name>
<evidence type="ECO:0000313" key="4">
    <source>
        <dbReference type="Proteomes" id="UP000646827"/>
    </source>
</evidence>
<feature type="transmembrane region" description="Helical" evidence="2">
    <location>
        <begin position="336"/>
        <end position="361"/>
    </location>
</feature>
<dbReference type="EMBL" id="JAEPRB010000028">
    <property type="protein sequence ID" value="KAG2225389.1"/>
    <property type="molecule type" value="Genomic_DNA"/>
</dbReference>
<reference evidence="3 4" key="1">
    <citation type="submission" date="2020-12" db="EMBL/GenBank/DDBJ databases">
        <title>Metabolic potential, ecology and presence of endohyphal bacteria is reflected in genomic diversity of Mucoromycotina.</title>
        <authorList>
            <person name="Muszewska A."/>
            <person name="Okrasinska A."/>
            <person name="Steczkiewicz K."/>
            <person name="Drgas O."/>
            <person name="Orlowska M."/>
            <person name="Perlinska-Lenart U."/>
            <person name="Aleksandrzak-Piekarczyk T."/>
            <person name="Szatraj K."/>
            <person name="Zielenkiewicz U."/>
            <person name="Pilsyk S."/>
            <person name="Malc E."/>
            <person name="Mieczkowski P."/>
            <person name="Kruszewska J.S."/>
            <person name="Biernat P."/>
            <person name="Pawlowska J."/>
        </authorList>
    </citation>
    <scope>NUCLEOTIDE SEQUENCE [LARGE SCALE GENOMIC DNA]</scope>
    <source>
        <strain evidence="3 4">CBS 142.35</strain>
    </source>
</reference>
<dbReference type="OrthoDB" id="2448307at2759"/>
<accession>A0A8H7S825</accession>
<evidence type="ECO:0000256" key="1">
    <source>
        <dbReference type="SAM" id="MobiDB-lite"/>
    </source>
</evidence>
<keyword evidence="2" id="KW-0812">Transmembrane</keyword>
<feature type="region of interest" description="Disordered" evidence="1">
    <location>
        <begin position="1"/>
        <end position="23"/>
    </location>
</feature>
<keyword evidence="2" id="KW-1133">Transmembrane helix</keyword>
<feature type="transmembrane region" description="Helical" evidence="2">
    <location>
        <begin position="119"/>
        <end position="137"/>
    </location>
</feature>
<feature type="transmembrane region" description="Helical" evidence="2">
    <location>
        <begin position="196"/>
        <end position="217"/>
    </location>
</feature>
<keyword evidence="2" id="KW-0472">Membrane</keyword>
<feature type="transmembrane region" description="Helical" evidence="2">
    <location>
        <begin position="310"/>
        <end position="330"/>
    </location>
</feature>
<proteinExistence type="predicted"/>
<dbReference type="PANTHER" id="PTHR34391">
    <property type="entry name" value="UPF0658 GOLGI APPARATUS MEMBRANE PROTEIN C1952.10C-RELATED"/>
    <property type="match status" value="1"/>
</dbReference>
<organism evidence="3 4">
    <name type="scientific">Circinella minor</name>
    <dbReference type="NCBI Taxonomy" id="1195481"/>
    <lineage>
        <taxon>Eukaryota</taxon>
        <taxon>Fungi</taxon>
        <taxon>Fungi incertae sedis</taxon>
        <taxon>Mucoromycota</taxon>
        <taxon>Mucoromycotina</taxon>
        <taxon>Mucoromycetes</taxon>
        <taxon>Mucorales</taxon>
        <taxon>Lichtheimiaceae</taxon>
        <taxon>Circinella</taxon>
    </lineage>
</organism>
<dbReference type="AlphaFoldDB" id="A0A8H7S825"/>
<dbReference type="GO" id="GO:0005794">
    <property type="term" value="C:Golgi apparatus"/>
    <property type="evidence" value="ECO:0007669"/>
    <property type="project" value="TreeGrafter"/>
</dbReference>
<feature type="transmembrane region" description="Helical" evidence="2">
    <location>
        <begin position="279"/>
        <end position="298"/>
    </location>
</feature>
<protein>
    <submittedName>
        <fullName evidence="3">Uncharacterized protein</fullName>
    </submittedName>
</protein>
<keyword evidence="4" id="KW-1185">Reference proteome</keyword>
<feature type="compositionally biased region" description="Polar residues" evidence="1">
    <location>
        <begin position="425"/>
        <end position="434"/>
    </location>
</feature>
<dbReference type="Proteomes" id="UP000646827">
    <property type="component" value="Unassembled WGS sequence"/>
</dbReference>
<dbReference type="PANTHER" id="PTHR34391:SF2">
    <property type="entry name" value="TRP C-TERMINAL DOMAIN-CONTAINING PROTEIN"/>
    <property type="match status" value="1"/>
</dbReference>